<dbReference type="Gene3D" id="3.30.40.10">
    <property type="entry name" value="Zinc/RING finger domain, C3HC4 (zinc finger)"/>
    <property type="match status" value="2"/>
</dbReference>
<dbReference type="FunFam" id="3.30.40.10:FF:000852">
    <property type="entry name" value="Histone-lysine N-methyltransferase 2C"/>
    <property type="match status" value="1"/>
</dbReference>
<evidence type="ECO:0000256" key="3">
    <source>
        <dbReference type="ARBA" id="ARBA00022737"/>
    </source>
</evidence>
<dbReference type="Gene3D" id="2.30.30.1150">
    <property type="match status" value="1"/>
</dbReference>
<keyword evidence="13" id="KW-1185">Reference proteome</keyword>
<dbReference type="SUPFAM" id="SSF57903">
    <property type="entry name" value="FYVE/PHD zinc finger"/>
    <property type="match status" value="3"/>
</dbReference>
<evidence type="ECO:0000256" key="2">
    <source>
        <dbReference type="ARBA" id="ARBA00022723"/>
    </source>
</evidence>
<organism evidence="11">
    <name type="scientific">Guillardia theta (strain CCMP2712)</name>
    <name type="common">Cryptophyte</name>
    <dbReference type="NCBI Taxonomy" id="905079"/>
    <lineage>
        <taxon>Eukaryota</taxon>
        <taxon>Cryptophyceae</taxon>
        <taxon>Pyrenomonadales</taxon>
        <taxon>Geminigeraceae</taxon>
        <taxon>Guillardia</taxon>
    </lineage>
</organism>
<dbReference type="InterPro" id="IPR011011">
    <property type="entry name" value="Znf_FYVE_PHD"/>
</dbReference>
<dbReference type="EnsemblProtists" id="EKX50606">
    <property type="protein sequence ID" value="EKX50606"/>
    <property type="gene ID" value="GUITHDRAFT_60438"/>
</dbReference>
<feature type="non-terminal residue" evidence="11">
    <location>
        <position position="149"/>
    </location>
</feature>
<evidence type="ECO:0000256" key="1">
    <source>
        <dbReference type="ARBA" id="ARBA00004123"/>
    </source>
</evidence>
<dbReference type="AlphaFoldDB" id="L1JPT5"/>
<keyword evidence="4 9" id="KW-0863">Zinc-finger</keyword>
<name>L1JPT5_GUITC</name>
<reference evidence="13" key="2">
    <citation type="submission" date="2012-11" db="EMBL/GenBank/DDBJ databases">
        <authorList>
            <person name="Kuo A."/>
            <person name="Curtis B.A."/>
            <person name="Tanifuji G."/>
            <person name="Burki F."/>
            <person name="Gruber A."/>
            <person name="Irimia M."/>
            <person name="Maruyama S."/>
            <person name="Arias M.C."/>
            <person name="Ball S.G."/>
            <person name="Gile G.H."/>
            <person name="Hirakawa Y."/>
            <person name="Hopkins J.F."/>
            <person name="Rensing S.A."/>
            <person name="Schmutz J."/>
            <person name="Symeonidi A."/>
            <person name="Elias M."/>
            <person name="Eveleigh R.J."/>
            <person name="Herman E.K."/>
            <person name="Klute M.J."/>
            <person name="Nakayama T."/>
            <person name="Obornik M."/>
            <person name="Reyes-Prieto A."/>
            <person name="Armbrust E.V."/>
            <person name="Aves S.J."/>
            <person name="Beiko R.G."/>
            <person name="Coutinho P."/>
            <person name="Dacks J.B."/>
            <person name="Durnford D.G."/>
            <person name="Fast N.M."/>
            <person name="Green B.R."/>
            <person name="Grisdale C."/>
            <person name="Hempe F."/>
            <person name="Henrissat B."/>
            <person name="Hoppner M.P."/>
            <person name="Ishida K.-I."/>
            <person name="Kim E."/>
            <person name="Koreny L."/>
            <person name="Kroth P.G."/>
            <person name="Liu Y."/>
            <person name="Malik S.-B."/>
            <person name="Maier U.G."/>
            <person name="McRose D."/>
            <person name="Mock T."/>
            <person name="Neilson J.A."/>
            <person name="Onodera N.T."/>
            <person name="Poole A.M."/>
            <person name="Pritham E.J."/>
            <person name="Richards T.A."/>
            <person name="Rocap G."/>
            <person name="Roy S.W."/>
            <person name="Sarai C."/>
            <person name="Schaack S."/>
            <person name="Shirato S."/>
            <person name="Slamovits C.H."/>
            <person name="Spencer D.F."/>
            <person name="Suzuki S."/>
            <person name="Worden A.Z."/>
            <person name="Zauner S."/>
            <person name="Barry K."/>
            <person name="Bell C."/>
            <person name="Bharti A.K."/>
            <person name="Crow J.A."/>
            <person name="Grimwood J."/>
            <person name="Kramer R."/>
            <person name="Lindquist E."/>
            <person name="Lucas S."/>
            <person name="Salamov A."/>
            <person name="McFadden G.I."/>
            <person name="Lane C.E."/>
            <person name="Keeling P.J."/>
            <person name="Gray M.W."/>
            <person name="Grigoriev I.V."/>
            <person name="Archibald J.M."/>
        </authorList>
    </citation>
    <scope>NUCLEOTIDE SEQUENCE</scope>
    <source>
        <strain evidence="13">CCMP2712</strain>
    </source>
</reference>
<dbReference type="PaxDb" id="55529-EKX50606"/>
<reference evidence="11 13" key="1">
    <citation type="journal article" date="2012" name="Nature">
        <title>Algal genomes reveal evolutionary mosaicism and the fate of nucleomorphs.</title>
        <authorList>
            <consortium name="DOE Joint Genome Institute"/>
            <person name="Curtis B.A."/>
            <person name="Tanifuji G."/>
            <person name="Burki F."/>
            <person name="Gruber A."/>
            <person name="Irimia M."/>
            <person name="Maruyama S."/>
            <person name="Arias M.C."/>
            <person name="Ball S.G."/>
            <person name="Gile G.H."/>
            <person name="Hirakawa Y."/>
            <person name="Hopkins J.F."/>
            <person name="Kuo A."/>
            <person name="Rensing S.A."/>
            <person name="Schmutz J."/>
            <person name="Symeonidi A."/>
            <person name="Elias M."/>
            <person name="Eveleigh R.J."/>
            <person name="Herman E.K."/>
            <person name="Klute M.J."/>
            <person name="Nakayama T."/>
            <person name="Obornik M."/>
            <person name="Reyes-Prieto A."/>
            <person name="Armbrust E.V."/>
            <person name="Aves S.J."/>
            <person name="Beiko R.G."/>
            <person name="Coutinho P."/>
            <person name="Dacks J.B."/>
            <person name="Durnford D.G."/>
            <person name="Fast N.M."/>
            <person name="Green B.R."/>
            <person name="Grisdale C.J."/>
            <person name="Hempel F."/>
            <person name="Henrissat B."/>
            <person name="Hoppner M.P."/>
            <person name="Ishida K."/>
            <person name="Kim E."/>
            <person name="Koreny L."/>
            <person name="Kroth P.G."/>
            <person name="Liu Y."/>
            <person name="Malik S.B."/>
            <person name="Maier U.G."/>
            <person name="McRose D."/>
            <person name="Mock T."/>
            <person name="Neilson J.A."/>
            <person name="Onodera N.T."/>
            <person name="Poole A.M."/>
            <person name="Pritham E.J."/>
            <person name="Richards T.A."/>
            <person name="Rocap G."/>
            <person name="Roy S.W."/>
            <person name="Sarai C."/>
            <person name="Schaack S."/>
            <person name="Shirato S."/>
            <person name="Slamovits C.H."/>
            <person name="Spencer D.F."/>
            <person name="Suzuki S."/>
            <person name="Worden A.Z."/>
            <person name="Zauner S."/>
            <person name="Barry K."/>
            <person name="Bell C."/>
            <person name="Bharti A.K."/>
            <person name="Crow J.A."/>
            <person name="Grimwood J."/>
            <person name="Kramer R."/>
            <person name="Lindquist E."/>
            <person name="Lucas S."/>
            <person name="Salamov A."/>
            <person name="McFadden G.I."/>
            <person name="Lane C.E."/>
            <person name="Keeling P.J."/>
            <person name="Gray M.W."/>
            <person name="Grigoriev I.V."/>
            <person name="Archibald J.M."/>
        </authorList>
    </citation>
    <scope>NUCLEOTIDE SEQUENCE</scope>
    <source>
        <strain evidence="11 13">CCMP2712</strain>
    </source>
</reference>
<dbReference type="InterPro" id="IPR019787">
    <property type="entry name" value="Znf_PHD-finger"/>
</dbReference>
<dbReference type="GO" id="GO:0005634">
    <property type="term" value="C:nucleus"/>
    <property type="evidence" value="ECO:0007669"/>
    <property type="project" value="UniProtKB-SubCell"/>
</dbReference>
<dbReference type="STRING" id="905079.L1JPT5"/>
<keyword evidence="3" id="KW-0677">Repeat</keyword>
<evidence type="ECO:0000256" key="7">
    <source>
        <dbReference type="ARBA" id="ARBA00023163"/>
    </source>
</evidence>
<keyword evidence="8" id="KW-0539">Nucleus</keyword>
<proteinExistence type="predicted"/>
<evidence type="ECO:0000256" key="4">
    <source>
        <dbReference type="ARBA" id="ARBA00022771"/>
    </source>
</evidence>
<dbReference type="SMART" id="SM00249">
    <property type="entry name" value="PHD"/>
    <property type="match status" value="2"/>
</dbReference>
<dbReference type="InterPro" id="IPR019786">
    <property type="entry name" value="Zinc_finger_PHD-type_CS"/>
</dbReference>
<evidence type="ECO:0000256" key="6">
    <source>
        <dbReference type="ARBA" id="ARBA00023015"/>
    </source>
</evidence>
<dbReference type="Pfam" id="PF00628">
    <property type="entry name" value="PHD"/>
    <property type="match status" value="2"/>
</dbReference>
<evidence type="ECO:0000256" key="9">
    <source>
        <dbReference type="PROSITE-ProRule" id="PRU00146"/>
    </source>
</evidence>
<reference evidence="12" key="3">
    <citation type="submission" date="2016-03" db="UniProtKB">
        <authorList>
            <consortium name="EnsemblProtists"/>
        </authorList>
    </citation>
    <scope>IDENTIFICATION</scope>
</reference>
<comment type="subcellular location">
    <subcellularLocation>
        <location evidence="1">Nucleus</location>
    </subcellularLocation>
</comment>
<evidence type="ECO:0000313" key="11">
    <source>
        <dbReference type="EMBL" id="EKX50606.1"/>
    </source>
</evidence>
<accession>L1JPT5</accession>
<dbReference type="HOGENOM" id="CLU_1791947_0_0_1"/>
<dbReference type="GO" id="GO:0008270">
    <property type="term" value="F:zinc ion binding"/>
    <property type="evidence" value="ECO:0007669"/>
    <property type="project" value="UniProtKB-KW"/>
</dbReference>
<evidence type="ECO:0000256" key="5">
    <source>
        <dbReference type="ARBA" id="ARBA00022833"/>
    </source>
</evidence>
<dbReference type="EMBL" id="JH992978">
    <property type="protein sequence ID" value="EKX50606.1"/>
    <property type="molecule type" value="Genomic_DNA"/>
</dbReference>
<evidence type="ECO:0000259" key="10">
    <source>
        <dbReference type="PROSITE" id="PS50016"/>
    </source>
</evidence>
<evidence type="ECO:0000313" key="12">
    <source>
        <dbReference type="EnsemblProtists" id="EKX50606"/>
    </source>
</evidence>
<dbReference type="eggNOG" id="KOG4443">
    <property type="taxonomic scope" value="Eukaryota"/>
</dbReference>
<dbReference type="OrthoDB" id="1903104at2759"/>
<gene>
    <name evidence="11" type="ORF">GUITHDRAFT_60438</name>
</gene>
<dbReference type="KEGG" id="gtt:GUITHDRAFT_60438"/>
<keyword evidence="2" id="KW-0479">Metal-binding</keyword>
<dbReference type="Proteomes" id="UP000011087">
    <property type="component" value="Unassembled WGS sequence"/>
</dbReference>
<dbReference type="RefSeq" id="XP_005837586.1">
    <property type="nucleotide sequence ID" value="XM_005837529.1"/>
</dbReference>
<dbReference type="PANTHER" id="PTHR45888">
    <property type="entry name" value="HL01030P-RELATED"/>
    <property type="match status" value="1"/>
</dbReference>
<keyword evidence="7" id="KW-0804">Transcription</keyword>
<dbReference type="PANTHER" id="PTHR45888:SF4">
    <property type="entry name" value="PHD FINGER PROTEIN 10"/>
    <property type="match status" value="1"/>
</dbReference>
<keyword evidence="5" id="KW-0862">Zinc</keyword>
<feature type="domain" description="PHD-type" evidence="10">
    <location>
        <begin position="35"/>
        <end position="85"/>
    </location>
</feature>
<dbReference type="PROSITE" id="PS50016">
    <property type="entry name" value="ZF_PHD_2"/>
    <property type="match status" value="1"/>
</dbReference>
<dbReference type="OMA" id="FWIHARC"/>
<protein>
    <recommendedName>
        <fullName evidence="10">PHD-type domain-containing protein</fullName>
    </recommendedName>
</protein>
<dbReference type="PROSITE" id="PS01359">
    <property type="entry name" value="ZF_PHD_1"/>
    <property type="match status" value="1"/>
</dbReference>
<dbReference type="GeneID" id="17307257"/>
<sequence length="149" mass="17444">FLFCRDCGDSFHKYCFDLTLKIPPEKRNMWRCPACRICEVCKGEENWDEMLCCDECDRGFHIYCLRPPLKQIPAEGWRCSECVRCLSCGSKTPGPKGSDRWRKDYTLCSSCWVEYEKKNYCPICKVVTSSKDIKMVNCDSCQMWVHVTC</sequence>
<evidence type="ECO:0000256" key="8">
    <source>
        <dbReference type="ARBA" id="ARBA00023242"/>
    </source>
</evidence>
<evidence type="ECO:0000313" key="13">
    <source>
        <dbReference type="Proteomes" id="UP000011087"/>
    </source>
</evidence>
<feature type="non-terminal residue" evidence="11">
    <location>
        <position position="1"/>
    </location>
</feature>
<dbReference type="InterPro" id="IPR001965">
    <property type="entry name" value="Znf_PHD"/>
</dbReference>
<keyword evidence="6" id="KW-0805">Transcription regulation</keyword>
<dbReference type="InterPro" id="IPR013083">
    <property type="entry name" value="Znf_RING/FYVE/PHD"/>
</dbReference>